<dbReference type="AlphaFoldDB" id="A0A495S8M0"/>
<keyword evidence="3" id="KW-1185">Reference proteome</keyword>
<gene>
    <name evidence="2" type="ORF">BCF58_3519</name>
</gene>
<evidence type="ECO:0000313" key="2">
    <source>
        <dbReference type="EMBL" id="RKS95861.1"/>
    </source>
</evidence>
<dbReference type="EMBL" id="RBXB01000006">
    <property type="protein sequence ID" value="RKS95861.1"/>
    <property type="molecule type" value="Genomic_DNA"/>
</dbReference>
<feature type="chain" id="PRO_5019797721" evidence="1">
    <location>
        <begin position="20"/>
        <end position="63"/>
    </location>
</feature>
<name>A0A495S8M0_9FLAO</name>
<organism evidence="2 3">
    <name type="scientific">Chryseobacterium defluvii</name>
    <dbReference type="NCBI Taxonomy" id="160396"/>
    <lineage>
        <taxon>Bacteria</taxon>
        <taxon>Pseudomonadati</taxon>
        <taxon>Bacteroidota</taxon>
        <taxon>Flavobacteriia</taxon>
        <taxon>Flavobacteriales</taxon>
        <taxon>Weeksellaceae</taxon>
        <taxon>Chryseobacterium group</taxon>
        <taxon>Chryseobacterium</taxon>
    </lineage>
</organism>
<dbReference type="Proteomes" id="UP000272428">
    <property type="component" value="Unassembled WGS sequence"/>
</dbReference>
<protein>
    <submittedName>
        <fullName evidence="2">Uncharacterized protein</fullName>
    </submittedName>
</protein>
<evidence type="ECO:0000256" key="1">
    <source>
        <dbReference type="SAM" id="SignalP"/>
    </source>
</evidence>
<sequence>MKKNTIILGAILASMLSFAQVGIRTQVPSASLHIEPSSISSPTGMDGILIPRVKAFPAPQAKG</sequence>
<feature type="non-terminal residue" evidence="2">
    <location>
        <position position="63"/>
    </location>
</feature>
<accession>A0A495S8M0</accession>
<comment type="caution">
    <text evidence="2">The sequence shown here is derived from an EMBL/GenBank/DDBJ whole genome shotgun (WGS) entry which is preliminary data.</text>
</comment>
<feature type="signal peptide" evidence="1">
    <location>
        <begin position="1"/>
        <end position="19"/>
    </location>
</feature>
<keyword evidence="1" id="KW-0732">Signal</keyword>
<reference evidence="2 3" key="1">
    <citation type="submission" date="2018-10" db="EMBL/GenBank/DDBJ databases">
        <title>Genomic Encyclopedia of Archaeal and Bacterial Type Strains, Phase II (KMG-II): from individual species to whole genera.</title>
        <authorList>
            <person name="Goeker M."/>
        </authorList>
    </citation>
    <scope>NUCLEOTIDE SEQUENCE [LARGE SCALE GENOMIC DNA]</scope>
    <source>
        <strain evidence="2 3">DSM 14219</strain>
    </source>
</reference>
<proteinExistence type="predicted"/>
<evidence type="ECO:0000313" key="3">
    <source>
        <dbReference type="Proteomes" id="UP000272428"/>
    </source>
</evidence>